<organism evidence="4 5">
    <name type="scientific">Fundulus heteroclitus</name>
    <name type="common">Killifish</name>
    <name type="synonym">Mummichog</name>
    <dbReference type="NCBI Taxonomy" id="8078"/>
    <lineage>
        <taxon>Eukaryota</taxon>
        <taxon>Metazoa</taxon>
        <taxon>Chordata</taxon>
        <taxon>Craniata</taxon>
        <taxon>Vertebrata</taxon>
        <taxon>Euteleostomi</taxon>
        <taxon>Actinopterygii</taxon>
        <taxon>Neopterygii</taxon>
        <taxon>Teleostei</taxon>
        <taxon>Neoteleostei</taxon>
        <taxon>Acanthomorphata</taxon>
        <taxon>Ovalentaria</taxon>
        <taxon>Atherinomorphae</taxon>
        <taxon>Cyprinodontiformes</taxon>
        <taxon>Fundulidae</taxon>
        <taxon>Fundulus</taxon>
    </lineage>
</organism>
<dbReference type="Proteomes" id="UP000265000">
    <property type="component" value="Unplaced"/>
</dbReference>
<reference evidence="4" key="1">
    <citation type="submission" date="2025-08" db="UniProtKB">
        <authorList>
            <consortium name="Ensembl"/>
        </authorList>
    </citation>
    <scope>IDENTIFICATION</scope>
</reference>
<protein>
    <submittedName>
        <fullName evidence="4">Kelch like family member 10</fullName>
    </submittedName>
</protein>
<feature type="domain" description="BTB" evidence="3">
    <location>
        <begin position="64"/>
        <end position="130"/>
    </location>
</feature>
<dbReference type="SUPFAM" id="SSF54695">
    <property type="entry name" value="POZ domain"/>
    <property type="match status" value="1"/>
</dbReference>
<dbReference type="InterPro" id="IPR000210">
    <property type="entry name" value="BTB/POZ_dom"/>
</dbReference>
<reference evidence="4" key="2">
    <citation type="submission" date="2025-09" db="UniProtKB">
        <authorList>
            <consortium name="Ensembl"/>
        </authorList>
    </citation>
    <scope>IDENTIFICATION</scope>
</reference>
<dbReference type="AlphaFoldDB" id="A0A3Q2PXY9"/>
<dbReference type="Gene3D" id="3.30.710.10">
    <property type="entry name" value="Potassium Channel Kv1.1, Chain A"/>
    <property type="match status" value="1"/>
</dbReference>
<dbReference type="Gene3D" id="1.25.40.420">
    <property type="match status" value="1"/>
</dbReference>
<dbReference type="PROSITE" id="PS50097">
    <property type="entry name" value="BTB"/>
    <property type="match status" value="1"/>
</dbReference>
<evidence type="ECO:0000259" key="3">
    <source>
        <dbReference type="PROSITE" id="PS50097"/>
    </source>
</evidence>
<dbReference type="PANTHER" id="PTHR24412">
    <property type="entry name" value="KELCH PROTEIN"/>
    <property type="match status" value="1"/>
</dbReference>
<dbReference type="Pfam" id="PF07707">
    <property type="entry name" value="BACK"/>
    <property type="match status" value="1"/>
</dbReference>
<dbReference type="STRING" id="8078.ENSFHEP00000018192"/>
<dbReference type="Pfam" id="PF00651">
    <property type="entry name" value="BTB"/>
    <property type="match status" value="1"/>
</dbReference>
<dbReference type="Gene3D" id="2.120.10.80">
    <property type="entry name" value="Kelch-type beta propeller"/>
    <property type="match status" value="1"/>
</dbReference>
<dbReference type="SMART" id="SM00875">
    <property type="entry name" value="BACK"/>
    <property type="match status" value="1"/>
</dbReference>
<dbReference type="InterPro" id="IPR006652">
    <property type="entry name" value="Kelch_1"/>
</dbReference>
<sequence length="629" mass="70806">MEKWFLRCSSNRSLWRHGNQIRGGSSHSKVNMDGPRRHGGQWRVQLPEKLNSVYNQLRMEGKLIDAVIIAEGVKFQVHKIVLCKCTPYFCDLFTRRCSLDQEVFHIPGISAEIMQVFLDYAYTNSLTITESNAQELLLAANQLSASKVVQACCVYLEGLIRPNNCIGIWRYTTTVCPQPVLHYKIYGYILEHFEEVALCDEFLQLSAEELADIIDADKLIVKKENSVFEAILRWTSHAPKEREVHFATLLSKVRLGLLNPDYIRDIVLPSVLVEDQSLPLFSAATRMITQMISRRPHLTGICNTFYRPRLPTSVLLAIGGWSGGDPTNGIEAYDVRADCWINVNNSERPRAYHGSCFLNGYVYCIGGFDRVEHFNSVRQFDPVTGNWHEVAPMYYQRCYVSVTVLNGCIYAMGGFDGHVRLSTAEYYRPEINQWSLIAPMHEQRSDASCTTLNNKVYICGGFNGHDCLQTAEYYSPETNQWTVITPMNIQRSGVGVIAYAGRVYAVGGFDGSNRLSSVEAYSPETHLWTNVASMTTTRSNFGIEVVEDRLFAVGGFNGFTTSYKVECYDATTDEWLEVCGMGIFRSAVSCCVISGLPNMAEYVVPRDALPLRPLEEEGKQDEAESADSS</sequence>
<dbReference type="InterPro" id="IPR011705">
    <property type="entry name" value="BACK"/>
</dbReference>
<keyword evidence="5" id="KW-1185">Reference proteome</keyword>
<evidence type="ECO:0000256" key="1">
    <source>
        <dbReference type="ARBA" id="ARBA00022441"/>
    </source>
</evidence>
<dbReference type="GeneTree" id="ENSGT00940000154664"/>
<dbReference type="InterPro" id="IPR015915">
    <property type="entry name" value="Kelch-typ_b-propeller"/>
</dbReference>
<dbReference type="PIRSF" id="PIRSF037037">
    <property type="entry name" value="Kelch-like_protein_gigaxonin"/>
    <property type="match status" value="1"/>
</dbReference>
<evidence type="ECO:0000313" key="4">
    <source>
        <dbReference type="Ensembl" id="ENSFHEP00000018192.1"/>
    </source>
</evidence>
<name>A0A3Q2PXY9_FUNHE</name>
<evidence type="ECO:0000256" key="2">
    <source>
        <dbReference type="ARBA" id="ARBA00022737"/>
    </source>
</evidence>
<keyword evidence="1" id="KW-0880">Kelch repeat</keyword>
<dbReference type="InterPro" id="IPR011333">
    <property type="entry name" value="SKP1/BTB/POZ_sf"/>
</dbReference>
<dbReference type="SMART" id="SM00612">
    <property type="entry name" value="Kelch"/>
    <property type="match status" value="6"/>
</dbReference>
<keyword evidence="2" id="KW-0677">Repeat</keyword>
<proteinExistence type="predicted"/>
<dbReference type="Ensembl" id="ENSFHET00000027102.1">
    <property type="protein sequence ID" value="ENSFHEP00000018192.1"/>
    <property type="gene ID" value="ENSFHEG00000020008.1"/>
</dbReference>
<dbReference type="SUPFAM" id="SSF117281">
    <property type="entry name" value="Kelch motif"/>
    <property type="match status" value="1"/>
</dbReference>
<dbReference type="FunFam" id="1.25.40.420:FF:000001">
    <property type="entry name" value="Kelch-like family member 12"/>
    <property type="match status" value="1"/>
</dbReference>
<dbReference type="SMART" id="SM00225">
    <property type="entry name" value="BTB"/>
    <property type="match status" value="1"/>
</dbReference>
<accession>A0A3Q2PXY9</accession>
<evidence type="ECO:0000313" key="5">
    <source>
        <dbReference type="Proteomes" id="UP000265000"/>
    </source>
</evidence>
<dbReference type="Pfam" id="PF01344">
    <property type="entry name" value="Kelch_1"/>
    <property type="match status" value="6"/>
</dbReference>
<dbReference type="InterPro" id="IPR017096">
    <property type="entry name" value="BTB-kelch_protein"/>
</dbReference>
<dbReference type="PANTHER" id="PTHR24412:SF172">
    <property type="entry name" value="KELCH-LIKE PROTEIN 10"/>
    <property type="match status" value="1"/>
</dbReference>